<dbReference type="EMBL" id="WBSL01000004">
    <property type="protein sequence ID" value="MPY67078.1"/>
    <property type="molecule type" value="Genomic_DNA"/>
</dbReference>
<protein>
    <submittedName>
        <fullName evidence="2">Uncharacterized protein</fullName>
    </submittedName>
</protein>
<evidence type="ECO:0000256" key="1">
    <source>
        <dbReference type="SAM" id="MobiDB-lite"/>
    </source>
</evidence>
<proteinExistence type="predicted"/>
<reference evidence="2 3" key="1">
    <citation type="submission" date="2019-10" db="EMBL/GenBank/DDBJ databases">
        <title>Deinococcus sp. isolated from soil.</title>
        <authorList>
            <person name="Li Y."/>
            <person name="Wang J."/>
        </authorList>
    </citation>
    <scope>NUCLEOTIDE SEQUENCE [LARGE SCALE GENOMIC DNA]</scope>
    <source>
        <strain evidence="2 3">SDU3-2</strain>
    </source>
</reference>
<organism evidence="2 3">
    <name type="scientific">Deinococcus terrestris</name>
    <dbReference type="NCBI Taxonomy" id="2651870"/>
    <lineage>
        <taxon>Bacteria</taxon>
        <taxon>Thermotogati</taxon>
        <taxon>Deinococcota</taxon>
        <taxon>Deinococci</taxon>
        <taxon>Deinococcales</taxon>
        <taxon>Deinococcaceae</taxon>
        <taxon>Deinococcus</taxon>
    </lineage>
</organism>
<evidence type="ECO:0000313" key="3">
    <source>
        <dbReference type="Proteomes" id="UP000484842"/>
    </source>
</evidence>
<keyword evidence="3" id="KW-1185">Reference proteome</keyword>
<evidence type="ECO:0000313" key="2">
    <source>
        <dbReference type="EMBL" id="MPY67078.1"/>
    </source>
</evidence>
<dbReference type="Proteomes" id="UP000484842">
    <property type="component" value="Unassembled WGS sequence"/>
</dbReference>
<sequence>MTDDTQKKGYDPAQTSPAEGQSHAIPNEARGENPGTDPADKDQPAEGGRDEAGGEGADRSSAARD</sequence>
<feature type="region of interest" description="Disordered" evidence="1">
    <location>
        <begin position="1"/>
        <end position="65"/>
    </location>
</feature>
<comment type="caution">
    <text evidence="2">The sequence shown here is derived from an EMBL/GenBank/DDBJ whole genome shotgun (WGS) entry which is preliminary data.</text>
</comment>
<feature type="compositionally biased region" description="Basic and acidic residues" evidence="1">
    <location>
        <begin position="1"/>
        <end position="10"/>
    </location>
</feature>
<accession>A0A7X1TRR6</accession>
<feature type="compositionally biased region" description="Basic and acidic residues" evidence="1">
    <location>
        <begin position="38"/>
        <end position="65"/>
    </location>
</feature>
<dbReference type="AlphaFoldDB" id="A0A7X1TRR6"/>
<dbReference type="RefSeq" id="WP_152871405.1">
    <property type="nucleotide sequence ID" value="NZ_WBSL01000004.1"/>
</dbReference>
<gene>
    <name evidence="2" type="ORF">F8S09_10305</name>
</gene>
<name>A0A7X1TRR6_9DEIO</name>